<organism evidence="1 2">
    <name type="scientific">Dunaliella salina</name>
    <name type="common">Green alga</name>
    <name type="synonym">Protococcus salinus</name>
    <dbReference type="NCBI Taxonomy" id="3046"/>
    <lineage>
        <taxon>Eukaryota</taxon>
        <taxon>Viridiplantae</taxon>
        <taxon>Chlorophyta</taxon>
        <taxon>core chlorophytes</taxon>
        <taxon>Chlorophyceae</taxon>
        <taxon>CS clade</taxon>
        <taxon>Chlamydomonadales</taxon>
        <taxon>Dunaliellaceae</taxon>
        <taxon>Dunaliella</taxon>
    </lineage>
</organism>
<evidence type="ECO:0000313" key="1">
    <source>
        <dbReference type="EMBL" id="KAF5840135.1"/>
    </source>
</evidence>
<name>A0ABQ7GZV2_DUNSA</name>
<comment type="caution">
    <text evidence="1">The sequence shown here is derived from an EMBL/GenBank/DDBJ whole genome shotgun (WGS) entry which is preliminary data.</text>
</comment>
<keyword evidence="2" id="KW-1185">Reference proteome</keyword>
<proteinExistence type="predicted"/>
<evidence type="ECO:0000313" key="2">
    <source>
        <dbReference type="Proteomes" id="UP000815325"/>
    </source>
</evidence>
<dbReference type="Proteomes" id="UP000815325">
    <property type="component" value="Unassembled WGS sequence"/>
</dbReference>
<evidence type="ECO:0008006" key="3">
    <source>
        <dbReference type="Google" id="ProtNLM"/>
    </source>
</evidence>
<reference evidence="1" key="1">
    <citation type="submission" date="2017-08" db="EMBL/GenBank/DDBJ databases">
        <authorList>
            <person name="Polle J.E."/>
            <person name="Barry K."/>
            <person name="Cushman J."/>
            <person name="Schmutz J."/>
            <person name="Tran D."/>
            <person name="Hathwaick L.T."/>
            <person name="Yim W.C."/>
            <person name="Jenkins J."/>
            <person name="Mckie-Krisberg Z.M."/>
            <person name="Prochnik S."/>
            <person name="Lindquist E."/>
            <person name="Dockter R.B."/>
            <person name="Adam C."/>
            <person name="Molina H."/>
            <person name="Bunkerborg J."/>
            <person name="Jin E."/>
            <person name="Buchheim M."/>
            <person name="Magnuson J."/>
        </authorList>
    </citation>
    <scope>NUCLEOTIDE SEQUENCE</scope>
    <source>
        <strain evidence="1">CCAP 19/18</strain>
    </source>
</reference>
<protein>
    <recommendedName>
        <fullName evidence="3">Encoded protein</fullName>
    </recommendedName>
</protein>
<accession>A0ABQ7GZV2</accession>
<sequence length="231" mass="25483">MTHMRCKGGSGNSCSLTMFSVHSILYPCKAEHHSCIQWAVTCVQFWGLGLVCDRLQGSVAQQNTTCAILWAVTCVQFCGLNLINGWQRGSAAKQNTTCAILWAVIFQRGSATFLLHSLSMQKQNTISLQAAPFSHAVPPCNALFHKWTRGVQGGDACEWGCLKSVLSVTCCENIPSVTKCSSVTHFQLTLQDLNINHTNKFSLLLQQLRSNMIPFEQTSNSKINNACFHCH</sequence>
<gene>
    <name evidence="1" type="ORF">DUNSADRAFT_17619</name>
</gene>
<dbReference type="EMBL" id="MU069522">
    <property type="protein sequence ID" value="KAF5840135.1"/>
    <property type="molecule type" value="Genomic_DNA"/>
</dbReference>